<accession>A0A420XQD1</accession>
<dbReference type="Proteomes" id="UP000281955">
    <property type="component" value="Unassembled WGS sequence"/>
</dbReference>
<evidence type="ECO:0000313" key="3">
    <source>
        <dbReference type="Proteomes" id="UP000281955"/>
    </source>
</evidence>
<keyword evidence="3" id="KW-1185">Reference proteome</keyword>
<proteinExistence type="predicted"/>
<gene>
    <name evidence="2" type="ORF">CLV35_1902</name>
</gene>
<dbReference type="OrthoDB" id="3779072at2"/>
<organism evidence="2 3">
    <name type="scientific">Motilibacter peucedani</name>
    <dbReference type="NCBI Taxonomy" id="598650"/>
    <lineage>
        <taxon>Bacteria</taxon>
        <taxon>Bacillati</taxon>
        <taxon>Actinomycetota</taxon>
        <taxon>Actinomycetes</taxon>
        <taxon>Motilibacterales</taxon>
        <taxon>Motilibacteraceae</taxon>
        <taxon>Motilibacter</taxon>
    </lineage>
</organism>
<reference evidence="2 3" key="1">
    <citation type="submission" date="2018-10" db="EMBL/GenBank/DDBJ databases">
        <title>Genomic Encyclopedia of Archaeal and Bacterial Type Strains, Phase II (KMG-II): from individual species to whole genera.</title>
        <authorList>
            <person name="Goeker M."/>
        </authorList>
    </citation>
    <scope>NUCLEOTIDE SEQUENCE [LARGE SCALE GENOMIC DNA]</scope>
    <source>
        <strain evidence="2 3">RP-AC37</strain>
    </source>
</reference>
<evidence type="ECO:0000259" key="1">
    <source>
        <dbReference type="Pfam" id="PF22552"/>
    </source>
</evidence>
<evidence type="ECO:0000313" key="2">
    <source>
        <dbReference type="EMBL" id="RKS75436.1"/>
    </source>
</evidence>
<dbReference type="InterPro" id="IPR054344">
    <property type="entry name" value="TY-Chap_N"/>
</dbReference>
<dbReference type="InParanoid" id="A0A420XQD1"/>
<feature type="domain" description="TY-Chap N-terminal" evidence="1">
    <location>
        <begin position="9"/>
        <end position="133"/>
    </location>
</feature>
<comment type="caution">
    <text evidence="2">The sequence shown here is derived from an EMBL/GenBank/DDBJ whole genome shotgun (WGS) entry which is preliminary data.</text>
</comment>
<sequence>MTTTQVSERSWEAVRERLAAALSALPDRGIVVLGEPVTYAPARGLLRRRPTPLPSRYVQVLRTGELLSGEVVGAASFGGDWDLTPAQDLAVRELGWYAPGEVPDTPAGYPNYRHDVPLADSDRLAAMAVAALEVLELSPDGPLELRQEA</sequence>
<name>A0A420XQD1_9ACTN</name>
<dbReference type="RefSeq" id="WP_121193206.1">
    <property type="nucleotide sequence ID" value="NZ_RBWV01000011.1"/>
</dbReference>
<protein>
    <recommendedName>
        <fullName evidence="1">TY-Chap N-terminal domain-containing protein</fullName>
    </recommendedName>
</protein>
<dbReference type="Pfam" id="PF22552">
    <property type="entry name" value="TY-Chap3"/>
    <property type="match status" value="1"/>
</dbReference>
<dbReference type="EMBL" id="RBWV01000011">
    <property type="protein sequence ID" value="RKS75436.1"/>
    <property type="molecule type" value="Genomic_DNA"/>
</dbReference>
<dbReference type="AlphaFoldDB" id="A0A420XQD1"/>